<feature type="compositionally biased region" description="Polar residues" evidence="2">
    <location>
        <begin position="614"/>
        <end position="635"/>
    </location>
</feature>
<feature type="region of interest" description="Disordered" evidence="2">
    <location>
        <begin position="576"/>
        <end position="635"/>
    </location>
</feature>
<dbReference type="HOGENOM" id="CLU_264686_0_0_1"/>
<dbReference type="AlphaFoldDB" id="I7M9L2"/>
<evidence type="ECO:0000313" key="3">
    <source>
        <dbReference type="EMBL" id="EAS02051.1"/>
    </source>
</evidence>
<feature type="region of interest" description="Disordered" evidence="2">
    <location>
        <begin position="1034"/>
        <end position="1057"/>
    </location>
</feature>
<evidence type="ECO:0000313" key="4">
    <source>
        <dbReference type="Proteomes" id="UP000009168"/>
    </source>
</evidence>
<sequence>MCDTYSFGQSSEIIQQNDYNSTNNIMQFTDQKLRVELLEMQLQESQQREKNQIKINEQLYKAFQEADQRLKDMSEGTNKKKEFQFILDQHDKYIQSLKLNYDLQISKLRAEMDSIIQENEELKKTNQLLEDQKFALWGDKESKQHALTSENHIMQQQIKMLREEINLYKSNSELANQKFENEVKLKYQKLAQEEKQKLENEIMSIQQNHKNELLRLQDQNHQNEILWNKKLDIANQQRAIMEKYKANDQMLYEMHKENTLEELQTLKKVNYDQSNQIDNLKSANQELQCQIIKLQEAQKELNEYKKNKIQYEELQMNFKDLESKYVEEKAENEILKQNLQSIQYEMKSSIIEQQLQKDELKKQLTHERKKSVDLNNKIIENQEDYLKKKSAIVKEILQQDNKIKELSKQLTKSQLLSQQQSQQVRQSLVSNQQNTLQPFSPSSDKDAVQNISNILNFNTSQQNIQLSSASNIFVPQKKIQINSPSLQPLNESILQTQNSSKNQKLDQEEQKQQQNNIKEIKQKTLQTSKSNTQLCQVKQNVKIQQQNNSQNKPEQNVSLLRSPSYFQAKKKITFENQSQQQTLKKETRKSSLLPQSNNLSVQRSPSAYLKRNVSRNGINSDQYLTNKSLRQNNSNMEEKRVSLNTTYNLISNNSNNNSLCLNNQVSPKDNFYQFKVSNNYSANKSNIQSKNLINQHSFNNSSSNTTEALNQFSKSGFESNQIFNQSSQTQQTANQNQSLSVAQYIKTHSNSQQYQQEFNQSYNLNGQFLQHQMSFNHNLLNDSSLGKMSFLNSVTPNNNNVSSYSQQELNNLQSEQCLQNDNVEYSYNSQNYTLPINQNSLNTQPNIQSITSPKTQNNHSIYNNPYFNGYQPDRGYIIQNIQSLGTQETTQTLQTLQNSLSINQNDSIKFNQSQQTNLQNKIQQEINKVNQQGICQNITNEQVQNQIQNQKANQVPSVKLELFKEIPQQSYYQNQEDSQSEIIISQCRILNEEEHLKTSQDFDDNHNNNIIYFDQTQTQQQPVSQALSKLHQFNKDSDQQKAQEQRDSSKSKTDRLNNNSNLLRYCYEDKENLNQSQINKKNSTQGYQRYSYMGCLNDYSYLSKKKHKFSDILTPSVEATSIMQENDESFNLFSKQFLQSNHINPSYCSEQERLSILNNRKLSDINLNFNSDQIYGQNKQIPQKIIVIDQIHENSLSESNISQSCIEKIVENQNFNKKTQNNDRQETEEGNLEINEFKNEQEMNKIQINLVDKKNQSKFLQKY</sequence>
<feature type="compositionally biased region" description="Polar residues" evidence="2">
    <location>
        <begin position="590"/>
        <end position="605"/>
    </location>
</feature>
<reference evidence="4" key="1">
    <citation type="journal article" date="2006" name="PLoS Biol.">
        <title>Macronuclear genome sequence of the ciliate Tetrahymena thermophila, a model eukaryote.</title>
        <authorList>
            <person name="Eisen J.A."/>
            <person name="Coyne R.S."/>
            <person name="Wu M."/>
            <person name="Wu D."/>
            <person name="Thiagarajan M."/>
            <person name="Wortman J.R."/>
            <person name="Badger J.H."/>
            <person name="Ren Q."/>
            <person name="Amedeo P."/>
            <person name="Jones K.M."/>
            <person name="Tallon L.J."/>
            <person name="Delcher A.L."/>
            <person name="Salzberg S.L."/>
            <person name="Silva J.C."/>
            <person name="Haas B.J."/>
            <person name="Majoros W.H."/>
            <person name="Farzad M."/>
            <person name="Carlton J.M."/>
            <person name="Smith R.K. Jr."/>
            <person name="Garg J."/>
            <person name="Pearlman R.E."/>
            <person name="Karrer K.M."/>
            <person name="Sun L."/>
            <person name="Manning G."/>
            <person name="Elde N.C."/>
            <person name="Turkewitz A.P."/>
            <person name="Asai D.J."/>
            <person name="Wilkes D.E."/>
            <person name="Wang Y."/>
            <person name="Cai H."/>
            <person name="Collins K."/>
            <person name="Stewart B.A."/>
            <person name="Lee S.R."/>
            <person name="Wilamowska K."/>
            <person name="Weinberg Z."/>
            <person name="Ruzzo W.L."/>
            <person name="Wloga D."/>
            <person name="Gaertig J."/>
            <person name="Frankel J."/>
            <person name="Tsao C.-C."/>
            <person name="Gorovsky M.A."/>
            <person name="Keeling P.J."/>
            <person name="Waller R.F."/>
            <person name="Patron N.J."/>
            <person name="Cherry J.M."/>
            <person name="Stover N.A."/>
            <person name="Krieger C.J."/>
            <person name="del Toro C."/>
            <person name="Ryder H.F."/>
            <person name="Williamson S.C."/>
            <person name="Barbeau R.A."/>
            <person name="Hamilton E.P."/>
            <person name="Orias E."/>
        </authorList>
    </citation>
    <scope>NUCLEOTIDE SEQUENCE [LARGE SCALE GENOMIC DNA]</scope>
    <source>
        <strain evidence="4">SB210</strain>
    </source>
</reference>
<dbReference type="RefSeq" id="XP_001022296.1">
    <property type="nucleotide sequence ID" value="XM_001022296.2"/>
</dbReference>
<dbReference type="KEGG" id="tet:TTHERM_00502420"/>
<dbReference type="InParanoid" id="I7M9L2"/>
<evidence type="ECO:0000256" key="2">
    <source>
        <dbReference type="SAM" id="MobiDB-lite"/>
    </source>
</evidence>
<proteinExistence type="predicted"/>
<feature type="coiled-coil region" evidence="1">
    <location>
        <begin position="105"/>
        <end position="215"/>
    </location>
</feature>
<accession>I7M9L2</accession>
<evidence type="ECO:0000256" key="1">
    <source>
        <dbReference type="SAM" id="Coils"/>
    </source>
</evidence>
<keyword evidence="4" id="KW-1185">Reference proteome</keyword>
<dbReference type="GeneID" id="7825645"/>
<gene>
    <name evidence="3" type="ORF">TTHERM_00502420</name>
</gene>
<name>I7M9L2_TETTS</name>
<dbReference type="STRING" id="312017.I7M9L2"/>
<organism evidence="3 4">
    <name type="scientific">Tetrahymena thermophila (strain SB210)</name>
    <dbReference type="NCBI Taxonomy" id="312017"/>
    <lineage>
        <taxon>Eukaryota</taxon>
        <taxon>Sar</taxon>
        <taxon>Alveolata</taxon>
        <taxon>Ciliophora</taxon>
        <taxon>Intramacronucleata</taxon>
        <taxon>Oligohymenophorea</taxon>
        <taxon>Hymenostomatida</taxon>
        <taxon>Tetrahymenina</taxon>
        <taxon>Tetrahymenidae</taxon>
        <taxon>Tetrahymena</taxon>
    </lineage>
</organism>
<feature type="coiled-coil region" evidence="1">
    <location>
        <begin position="270"/>
        <end position="377"/>
    </location>
</feature>
<protein>
    <submittedName>
        <fullName evidence="3">Uncharacterized protein</fullName>
    </submittedName>
</protein>
<keyword evidence="1" id="KW-0175">Coiled coil</keyword>
<dbReference type="Proteomes" id="UP000009168">
    <property type="component" value="Unassembled WGS sequence"/>
</dbReference>
<dbReference type="EMBL" id="GG662548">
    <property type="protein sequence ID" value="EAS02051.1"/>
    <property type="molecule type" value="Genomic_DNA"/>
</dbReference>
<feature type="compositionally biased region" description="Basic and acidic residues" evidence="2">
    <location>
        <begin position="1034"/>
        <end position="1055"/>
    </location>
</feature>